<dbReference type="AlphaFoldDB" id="A0A9W7ZSV3"/>
<keyword evidence="3" id="KW-1185">Reference proteome</keyword>
<sequence>MTSVSVPPSKVKEPPARSWASVAAAPPPRPPPHARGGNRLSLKAREARIFKAQPALSVPTVSIPLPRTCHNRFQLVHVYLWDLFGEDYLLHNRSALSSLGKKVTPKAYCITRDTEKISVTFESIEALTIALEKPLIHKEVEYYWSTSEGLTLPLVVCTNDPHLTAP</sequence>
<organism evidence="2 3">
    <name type="scientific">Mycoemilia scoparia</name>
    <dbReference type="NCBI Taxonomy" id="417184"/>
    <lineage>
        <taxon>Eukaryota</taxon>
        <taxon>Fungi</taxon>
        <taxon>Fungi incertae sedis</taxon>
        <taxon>Zoopagomycota</taxon>
        <taxon>Kickxellomycotina</taxon>
        <taxon>Kickxellomycetes</taxon>
        <taxon>Kickxellales</taxon>
        <taxon>Kickxellaceae</taxon>
        <taxon>Mycoemilia</taxon>
    </lineage>
</organism>
<protein>
    <submittedName>
        <fullName evidence="2">Uncharacterized protein</fullName>
    </submittedName>
</protein>
<accession>A0A9W7ZSV3</accession>
<reference evidence="2" key="1">
    <citation type="submission" date="2022-07" db="EMBL/GenBank/DDBJ databases">
        <title>Phylogenomic reconstructions and comparative analyses of Kickxellomycotina fungi.</title>
        <authorList>
            <person name="Reynolds N.K."/>
            <person name="Stajich J.E."/>
            <person name="Barry K."/>
            <person name="Grigoriev I.V."/>
            <person name="Crous P."/>
            <person name="Smith M.E."/>
        </authorList>
    </citation>
    <scope>NUCLEOTIDE SEQUENCE</scope>
    <source>
        <strain evidence="2">NBRC 100468</strain>
    </source>
</reference>
<dbReference type="EMBL" id="JANBPU010000535">
    <property type="protein sequence ID" value="KAJ1910737.1"/>
    <property type="molecule type" value="Genomic_DNA"/>
</dbReference>
<gene>
    <name evidence="2" type="ORF">H4219_006139</name>
</gene>
<feature type="region of interest" description="Disordered" evidence="1">
    <location>
        <begin position="1"/>
        <end position="38"/>
    </location>
</feature>
<name>A0A9W7ZSV3_9FUNG</name>
<evidence type="ECO:0000256" key="1">
    <source>
        <dbReference type="SAM" id="MobiDB-lite"/>
    </source>
</evidence>
<dbReference type="Proteomes" id="UP001150538">
    <property type="component" value="Unassembled WGS sequence"/>
</dbReference>
<evidence type="ECO:0000313" key="2">
    <source>
        <dbReference type="EMBL" id="KAJ1910737.1"/>
    </source>
</evidence>
<comment type="caution">
    <text evidence="2">The sequence shown here is derived from an EMBL/GenBank/DDBJ whole genome shotgun (WGS) entry which is preliminary data.</text>
</comment>
<evidence type="ECO:0000313" key="3">
    <source>
        <dbReference type="Proteomes" id="UP001150538"/>
    </source>
</evidence>
<proteinExistence type="predicted"/>